<dbReference type="PROSITE" id="PS51096">
    <property type="entry name" value="PTS_EIIA_TYPE_4"/>
    <property type="match status" value="1"/>
</dbReference>
<keyword evidence="4" id="KW-1185">Reference proteome</keyword>
<accession>A0A4R6Z2K8</accession>
<keyword evidence="1" id="KW-0808">Transferase</keyword>
<dbReference type="Pfam" id="PF03610">
    <property type="entry name" value="EIIA-man"/>
    <property type="match status" value="1"/>
</dbReference>
<dbReference type="RefSeq" id="WP_133818187.1">
    <property type="nucleotide sequence ID" value="NZ_SNZH01000004.1"/>
</dbReference>
<dbReference type="PANTHER" id="PTHR33799">
    <property type="entry name" value="PTS PERMEASE-RELATED-RELATED"/>
    <property type="match status" value="1"/>
</dbReference>
<dbReference type="InterPro" id="IPR051471">
    <property type="entry name" value="Bacterial_PTS_sugar_comp"/>
</dbReference>
<reference evidence="3 4" key="1">
    <citation type="submission" date="2019-03" db="EMBL/GenBank/DDBJ databases">
        <title>Genomic Encyclopedia of Type Strains, Phase IV (KMG-IV): sequencing the most valuable type-strain genomes for metagenomic binning, comparative biology and taxonomic classification.</title>
        <authorList>
            <person name="Goeker M."/>
        </authorList>
    </citation>
    <scope>NUCLEOTIDE SEQUENCE [LARGE SCALE GENOMIC DNA]</scope>
    <source>
        <strain evidence="3 4">DSM 21667</strain>
    </source>
</reference>
<dbReference type="Proteomes" id="UP000295293">
    <property type="component" value="Unassembled WGS sequence"/>
</dbReference>
<evidence type="ECO:0000313" key="3">
    <source>
        <dbReference type="EMBL" id="TDR45823.1"/>
    </source>
</evidence>
<protein>
    <submittedName>
        <fullName evidence="3">PTS system ascorbate-specific IIA component</fullName>
    </submittedName>
</protein>
<organism evidence="3 4">
    <name type="scientific">Tahibacter aquaticus</name>
    <dbReference type="NCBI Taxonomy" id="520092"/>
    <lineage>
        <taxon>Bacteria</taxon>
        <taxon>Pseudomonadati</taxon>
        <taxon>Pseudomonadota</taxon>
        <taxon>Gammaproteobacteria</taxon>
        <taxon>Lysobacterales</taxon>
        <taxon>Rhodanobacteraceae</taxon>
        <taxon>Tahibacter</taxon>
    </lineage>
</organism>
<dbReference type="SUPFAM" id="SSF53062">
    <property type="entry name" value="PTS system fructose IIA component-like"/>
    <property type="match status" value="1"/>
</dbReference>
<dbReference type="GO" id="GO:0009401">
    <property type="term" value="P:phosphoenolpyruvate-dependent sugar phosphotransferase system"/>
    <property type="evidence" value="ECO:0007669"/>
    <property type="project" value="InterPro"/>
</dbReference>
<dbReference type="GO" id="GO:0016740">
    <property type="term" value="F:transferase activity"/>
    <property type="evidence" value="ECO:0007669"/>
    <property type="project" value="UniProtKB-KW"/>
</dbReference>
<dbReference type="OrthoDB" id="7065728at2"/>
<sequence>MSVGVLLLTHECMGDALVNAAHHVLGNFALPLEVMEVGASADPERALGDASQRARHLDQGEGVLVLSDLYGSTPCNIAQRLASLGFRTHCVSGLNLPMLLRVLNYPNQDLDQLAETAASGGRCGICIDHA</sequence>
<dbReference type="Gene3D" id="3.40.50.510">
    <property type="entry name" value="Phosphotransferase system, mannose-type IIA component"/>
    <property type="match status" value="1"/>
</dbReference>
<gene>
    <name evidence="3" type="ORF">DFR29_104253</name>
</gene>
<dbReference type="AlphaFoldDB" id="A0A4R6Z2K8"/>
<dbReference type="GO" id="GO:0016020">
    <property type="term" value="C:membrane"/>
    <property type="evidence" value="ECO:0007669"/>
    <property type="project" value="InterPro"/>
</dbReference>
<comment type="caution">
    <text evidence="3">The sequence shown here is derived from an EMBL/GenBank/DDBJ whole genome shotgun (WGS) entry which is preliminary data.</text>
</comment>
<evidence type="ECO:0000259" key="2">
    <source>
        <dbReference type="PROSITE" id="PS51096"/>
    </source>
</evidence>
<dbReference type="InterPro" id="IPR036662">
    <property type="entry name" value="PTS_EIIA_man-typ_sf"/>
</dbReference>
<name>A0A4R6Z2K8_9GAMM</name>
<dbReference type="PANTHER" id="PTHR33799:SF1">
    <property type="entry name" value="PTS SYSTEM MANNOSE-SPECIFIC EIIAB COMPONENT-RELATED"/>
    <property type="match status" value="1"/>
</dbReference>
<feature type="domain" description="PTS EIIA type-4" evidence="2">
    <location>
        <begin position="2"/>
        <end position="125"/>
    </location>
</feature>
<dbReference type="InterPro" id="IPR004701">
    <property type="entry name" value="PTS_EIIA_man-typ"/>
</dbReference>
<evidence type="ECO:0000256" key="1">
    <source>
        <dbReference type="ARBA" id="ARBA00022679"/>
    </source>
</evidence>
<evidence type="ECO:0000313" key="4">
    <source>
        <dbReference type="Proteomes" id="UP000295293"/>
    </source>
</evidence>
<proteinExistence type="predicted"/>
<dbReference type="EMBL" id="SNZH01000004">
    <property type="protein sequence ID" value="TDR45823.1"/>
    <property type="molecule type" value="Genomic_DNA"/>
</dbReference>